<gene>
    <name evidence="9" type="ORF">METZ01_LOCUS20895</name>
</gene>
<dbReference type="NCBIfam" id="TIGR00539">
    <property type="entry name" value="hemN_rel"/>
    <property type="match status" value="1"/>
</dbReference>
<protein>
    <recommendedName>
        <fullName evidence="8">Radical SAM core domain-containing protein</fullName>
    </recommendedName>
</protein>
<dbReference type="AlphaFoldDB" id="A0A381PM08"/>
<keyword evidence="2" id="KW-0349">Heme</keyword>
<reference evidence="9" key="1">
    <citation type="submission" date="2018-05" db="EMBL/GenBank/DDBJ databases">
        <authorList>
            <person name="Lanie J.A."/>
            <person name="Ng W.-L."/>
            <person name="Kazmierczak K.M."/>
            <person name="Andrzejewski T.M."/>
            <person name="Davidsen T.M."/>
            <person name="Wayne K.J."/>
            <person name="Tettelin H."/>
            <person name="Glass J.I."/>
            <person name="Rusch D."/>
            <person name="Podicherti R."/>
            <person name="Tsui H.-C.T."/>
            <person name="Winkler M.E."/>
        </authorList>
    </citation>
    <scope>NUCLEOTIDE SEQUENCE</scope>
</reference>
<evidence type="ECO:0000256" key="6">
    <source>
        <dbReference type="ARBA" id="ARBA00023014"/>
    </source>
</evidence>
<dbReference type="Pfam" id="PF04055">
    <property type="entry name" value="Radical_SAM"/>
    <property type="match status" value="1"/>
</dbReference>
<keyword evidence="4" id="KW-0479">Metal-binding</keyword>
<keyword evidence="5" id="KW-0408">Iron</keyword>
<dbReference type="SUPFAM" id="SSF102114">
    <property type="entry name" value="Radical SAM enzymes"/>
    <property type="match status" value="1"/>
</dbReference>
<evidence type="ECO:0000256" key="2">
    <source>
        <dbReference type="ARBA" id="ARBA00022617"/>
    </source>
</evidence>
<dbReference type="InterPro" id="IPR004559">
    <property type="entry name" value="HemW-like"/>
</dbReference>
<dbReference type="InterPro" id="IPR034505">
    <property type="entry name" value="Coproporphyrinogen-III_oxidase"/>
</dbReference>
<evidence type="ECO:0000259" key="8">
    <source>
        <dbReference type="PROSITE" id="PS51918"/>
    </source>
</evidence>
<feature type="domain" description="Radical SAM core" evidence="8">
    <location>
        <begin position="1"/>
        <end position="179"/>
    </location>
</feature>
<dbReference type="InterPro" id="IPR007197">
    <property type="entry name" value="rSAM"/>
</dbReference>
<organism evidence="9">
    <name type="scientific">marine metagenome</name>
    <dbReference type="NCBI Taxonomy" id="408172"/>
    <lineage>
        <taxon>unclassified sequences</taxon>
        <taxon>metagenomes</taxon>
        <taxon>ecological metagenomes</taxon>
    </lineage>
</organism>
<evidence type="ECO:0000256" key="4">
    <source>
        <dbReference type="ARBA" id="ARBA00022723"/>
    </source>
</evidence>
<name>A0A381PM08_9ZZZZ</name>
<proteinExistence type="inferred from homology"/>
<evidence type="ECO:0000256" key="5">
    <source>
        <dbReference type="ARBA" id="ARBA00023004"/>
    </source>
</evidence>
<dbReference type="InterPro" id="IPR013785">
    <property type="entry name" value="Aldolase_TIM"/>
</dbReference>
<dbReference type="PROSITE" id="PS51918">
    <property type="entry name" value="RADICAL_SAM"/>
    <property type="match status" value="1"/>
</dbReference>
<dbReference type="Gene3D" id="3.20.20.70">
    <property type="entry name" value="Aldolase class I"/>
    <property type="match status" value="1"/>
</dbReference>
<keyword evidence="6" id="KW-0411">Iron-sulfur</keyword>
<evidence type="ECO:0000256" key="3">
    <source>
        <dbReference type="ARBA" id="ARBA00022691"/>
    </source>
</evidence>
<keyword evidence="3" id="KW-0949">S-adenosyl-L-methionine</keyword>
<dbReference type="PANTHER" id="PTHR13932">
    <property type="entry name" value="COPROPORPHYRINIGEN III OXIDASE"/>
    <property type="match status" value="1"/>
</dbReference>
<dbReference type="CDD" id="cd01335">
    <property type="entry name" value="Radical_SAM"/>
    <property type="match status" value="1"/>
</dbReference>
<dbReference type="PANTHER" id="PTHR13932:SF5">
    <property type="entry name" value="RADICAL S-ADENOSYL METHIONINE DOMAIN-CONTAINING PROTEIN 1, MITOCHONDRIAL"/>
    <property type="match status" value="1"/>
</dbReference>
<dbReference type="GO" id="GO:0005737">
    <property type="term" value="C:cytoplasm"/>
    <property type="evidence" value="ECO:0007669"/>
    <property type="project" value="InterPro"/>
</dbReference>
<dbReference type="GO" id="GO:0046872">
    <property type="term" value="F:metal ion binding"/>
    <property type="evidence" value="ECO:0007669"/>
    <property type="project" value="UniProtKB-KW"/>
</dbReference>
<accession>A0A381PM08</accession>
<dbReference type="GO" id="GO:0004109">
    <property type="term" value="F:coproporphyrinogen oxidase activity"/>
    <property type="evidence" value="ECO:0007669"/>
    <property type="project" value="InterPro"/>
</dbReference>
<evidence type="ECO:0000256" key="7">
    <source>
        <dbReference type="ARBA" id="ARBA00023186"/>
    </source>
</evidence>
<dbReference type="EMBL" id="UINC01001027">
    <property type="protein sequence ID" value="SUZ68041.1"/>
    <property type="molecule type" value="Genomic_DNA"/>
</dbReference>
<dbReference type="InterPro" id="IPR058240">
    <property type="entry name" value="rSAM_sf"/>
</dbReference>
<dbReference type="InterPro" id="IPR006638">
    <property type="entry name" value="Elp3/MiaA/NifB-like_rSAM"/>
</dbReference>
<comment type="similarity">
    <text evidence="1">Belongs to the anaerobic coproporphyrinogen-III oxidase family. HemW subfamily.</text>
</comment>
<dbReference type="GO" id="GO:0006779">
    <property type="term" value="P:porphyrin-containing compound biosynthetic process"/>
    <property type="evidence" value="ECO:0007669"/>
    <property type="project" value="InterPro"/>
</dbReference>
<sequence>MGSTEQSIKTIYLGGGTPSLFSSKTLARFLQSFDRQTVSEITMEANPGTLEHEPFESYLDAGITRISIGVQSFAPEQLQKLGRIHTADDASTAVENALKAGFDSVNLDLMFGLPDQTLDDAMADLQRAISLGTDHLSWYQLTIEPRTEFHRRPPNLVSDDLRADMSDAGRRLLEENGYSQYEVSAFGRDGSRCRHNVNYWRFGDYIGVGAGAHGKTGRGGKIIRTMNPRQPRLYLSGAPTEIVEVLPSELPVEFMMNALRLTEGVETSLFSRTTGLPYDVISDIVDRLVSWELMQPDRLQTTDRGYSQLNTVVGQFLS</sequence>
<dbReference type="GO" id="GO:0051539">
    <property type="term" value="F:4 iron, 4 sulfur cluster binding"/>
    <property type="evidence" value="ECO:0007669"/>
    <property type="project" value="InterPro"/>
</dbReference>
<keyword evidence="7" id="KW-0143">Chaperone</keyword>
<evidence type="ECO:0000256" key="1">
    <source>
        <dbReference type="ARBA" id="ARBA00006100"/>
    </source>
</evidence>
<evidence type="ECO:0000313" key="9">
    <source>
        <dbReference type="EMBL" id="SUZ68041.1"/>
    </source>
</evidence>
<dbReference type="SMART" id="SM00729">
    <property type="entry name" value="Elp3"/>
    <property type="match status" value="1"/>
</dbReference>